<comment type="cofactor">
    <cofactor evidence="1">
        <name>Zn(2+)</name>
        <dbReference type="ChEBI" id="CHEBI:29105"/>
    </cofactor>
</comment>
<dbReference type="STRING" id="1294262.GCA_001316085_02114"/>
<keyword evidence="2" id="KW-0479">Metal-binding</keyword>
<accession>A0A510E568</accession>
<organism evidence="6 8">
    <name type="scientific">Sulfuracidifex tepidarius</name>
    <dbReference type="NCBI Taxonomy" id="1294262"/>
    <lineage>
        <taxon>Archaea</taxon>
        <taxon>Thermoproteota</taxon>
        <taxon>Thermoprotei</taxon>
        <taxon>Sulfolobales</taxon>
        <taxon>Sulfolobaceae</taxon>
        <taxon>Sulfuracidifex</taxon>
    </lineage>
</organism>
<evidence type="ECO:0000313" key="8">
    <source>
        <dbReference type="Proteomes" id="UP000322983"/>
    </source>
</evidence>
<evidence type="ECO:0000313" key="6">
    <source>
        <dbReference type="EMBL" id="BBG24802.1"/>
    </source>
</evidence>
<dbReference type="GO" id="GO:0016787">
    <property type="term" value="F:hydrolase activity"/>
    <property type="evidence" value="ECO:0007669"/>
    <property type="project" value="UniProtKB-KW"/>
</dbReference>
<evidence type="ECO:0000313" key="9">
    <source>
        <dbReference type="Proteomes" id="UP000325030"/>
    </source>
</evidence>
<dbReference type="GeneID" id="41718469"/>
<dbReference type="KEGG" id="step:IC006_2136"/>
<dbReference type="InterPro" id="IPR051453">
    <property type="entry name" value="MBL_Glyoxalase_II"/>
</dbReference>
<reference evidence="6 8" key="2">
    <citation type="journal article" date="2020" name="Int. J. Syst. Evol. Microbiol.">
        <title>Sulfuracidifex tepidarius gen. nov., sp. nov. and transfer of Sulfolobus metallicus Huber and Stetter 1992 to the genus Sulfuracidifex as Sulfuracidifex metallicus comb. nov.</title>
        <authorList>
            <person name="Itoh T."/>
            <person name="Miura T."/>
            <person name="Sakai H.D."/>
            <person name="Kato S."/>
            <person name="Ohkuma M."/>
            <person name="Takashina T."/>
        </authorList>
    </citation>
    <scope>NUCLEOTIDE SEQUENCE [LARGE SCALE GENOMIC DNA]</scope>
    <source>
        <strain evidence="6 8">IC-006</strain>
        <strain evidence="7">IC-007</strain>
    </source>
</reference>
<name>A0A510DX57_9CREN</name>
<dbReference type="PANTHER" id="PTHR46233:SF3">
    <property type="entry name" value="HYDROXYACYLGLUTATHIONE HYDROLASE GLOC"/>
    <property type="match status" value="1"/>
</dbReference>
<dbReference type="CDD" id="cd07721">
    <property type="entry name" value="yflN-like_MBL-fold"/>
    <property type="match status" value="1"/>
</dbReference>
<dbReference type="GO" id="GO:0046872">
    <property type="term" value="F:metal ion binding"/>
    <property type="evidence" value="ECO:0007669"/>
    <property type="project" value="UniProtKB-KW"/>
</dbReference>
<proteinExistence type="predicted"/>
<evidence type="ECO:0000259" key="5">
    <source>
        <dbReference type="SMART" id="SM00849"/>
    </source>
</evidence>
<dbReference type="SUPFAM" id="SSF56281">
    <property type="entry name" value="Metallo-hydrolase/oxidoreductase"/>
    <property type="match status" value="1"/>
</dbReference>
<keyword evidence="3 6" id="KW-0378">Hydrolase</keyword>
<sequence length="207" mass="23005">MKVWRVKGMSNSYITDDGFVIDAGADQSSILKVAYENSISVKYIMLTHSHVDHVKYLRSIKDTFGCRVVAPELEITSIEGRKEGKMKVKESLIPSIARTIMKGQTAKVDVAVSEGEFEGFTVIHLPGHTPGSIAYLRDGVLFSGDALIEKSGELSLPPSVFTVNMDQARASVMKLERYKIKEIYPGHGNQVEGEKLPEFLETIREKK</sequence>
<dbReference type="Proteomes" id="UP000322983">
    <property type="component" value="Chromosome"/>
</dbReference>
<keyword evidence="8" id="KW-1185">Reference proteome</keyword>
<dbReference type="OrthoDB" id="197151at2157"/>
<feature type="domain" description="Metallo-beta-lactamase" evidence="5">
    <location>
        <begin position="9"/>
        <end position="187"/>
    </location>
</feature>
<dbReference type="SMART" id="SM00849">
    <property type="entry name" value="Lactamase_B"/>
    <property type="match status" value="1"/>
</dbReference>
<dbReference type="Gene3D" id="3.60.15.10">
    <property type="entry name" value="Ribonuclease Z/Hydroxyacylglutathione hydrolase-like"/>
    <property type="match status" value="1"/>
</dbReference>
<keyword evidence="4" id="KW-0862">Zinc</keyword>
<evidence type="ECO:0000256" key="3">
    <source>
        <dbReference type="ARBA" id="ARBA00022801"/>
    </source>
</evidence>
<evidence type="ECO:0000256" key="1">
    <source>
        <dbReference type="ARBA" id="ARBA00001947"/>
    </source>
</evidence>
<evidence type="ECO:0000256" key="4">
    <source>
        <dbReference type="ARBA" id="ARBA00022833"/>
    </source>
</evidence>
<dbReference type="RefSeq" id="WP_054846225.1">
    <property type="nucleotide sequence ID" value="NZ_AP018929.1"/>
</dbReference>
<protein>
    <submittedName>
        <fullName evidence="6">Hydroxyacylglutathione hydrolase</fullName>
    </submittedName>
</protein>
<dbReference type="Pfam" id="PF00753">
    <property type="entry name" value="Lactamase_B"/>
    <property type="match status" value="1"/>
</dbReference>
<evidence type="ECO:0000313" key="7">
    <source>
        <dbReference type="EMBL" id="BBG27587.1"/>
    </source>
</evidence>
<dbReference type="AlphaFoldDB" id="A0A510DX57"/>
<dbReference type="Proteomes" id="UP000325030">
    <property type="component" value="Chromosome"/>
</dbReference>
<evidence type="ECO:0000256" key="2">
    <source>
        <dbReference type="ARBA" id="ARBA00022723"/>
    </source>
</evidence>
<dbReference type="InterPro" id="IPR036866">
    <property type="entry name" value="RibonucZ/Hydroxyglut_hydro"/>
</dbReference>
<gene>
    <name evidence="6" type="ORF">IC006_2136</name>
    <name evidence="7" type="ORF">IC007_2141</name>
</gene>
<dbReference type="PANTHER" id="PTHR46233">
    <property type="entry name" value="HYDROXYACYLGLUTATHIONE HYDROLASE GLOC"/>
    <property type="match status" value="1"/>
</dbReference>
<reference evidence="9" key="1">
    <citation type="submission" date="2018-09" db="EMBL/GenBank/DDBJ databases">
        <title>Complete Genome Sequencing of Sulfolobus sp. JCM 16834.</title>
        <authorList>
            <person name="Kato S."/>
            <person name="Itoh T."/>
            <person name="Ohkuma M."/>
        </authorList>
    </citation>
    <scope>NUCLEOTIDE SEQUENCE [LARGE SCALE GENOMIC DNA]</scope>
    <source>
        <strain evidence="9">IC-007</strain>
    </source>
</reference>
<dbReference type="EMBL" id="AP018929">
    <property type="protein sequence ID" value="BBG24802.1"/>
    <property type="molecule type" value="Genomic_DNA"/>
</dbReference>
<accession>A0A510DX57</accession>
<dbReference type="InterPro" id="IPR001279">
    <property type="entry name" value="Metallo-B-lactamas"/>
</dbReference>
<dbReference type="EMBL" id="AP018930">
    <property type="protein sequence ID" value="BBG27587.1"/>
    <property type="molecule type" value="Genomic_DNA"/>
</dbReference>